<dbReference type="InterPro" id="IPR024041">
    <property type="entry name" value="NH4_transpt_AmtB-like_dom"/>
</dbReference>
<feature type="transmembrane region" description="Helical" evidence="9">
    <location>
        <begin position="193"/>
        <end position="214"/>
    </location>
</feature>
<evidence type="ECO:0000256" key="5">
    <source>
        <dbReference type="ARBA" id="ARBA00022989"/>
    </source>
</evidence>
<keyword evidence="7" id="KW-0924">Ammonia transport</keyword>
<keyword evidence="3" id="KW-0813">Transport</keyword>
<dbReference type="AlphaFoldDB" id="A0A8J8NU66"/>
<feature type="transmembrane region" description="Helical" evidence="9">
    <location>
        <begin position="87"/>
        <end position="110"/>
    </location>
</feature>
<dbReference type="Proteomes" id="UP000785679">
    <property type="component" value="Unassembled WGS sequence"/>
</dbReference>
<evidence type="ECO:0000313" key="11">
    <source>
        <dbReference type="EMBL" id="TNV80186.1"/>
    </source>
</evidence>
<feature type="transmembrane region" description="Helical" evidence="9">
    <location>
        <begin position="340"/>
        <end position="360"/>
    </location>
</feature>
<evidence type="ECO:0000256" key="2">
    <source>
        <dbReference type="ARBA" id="ARBA00005887"/>
    </source>
</evidence>
<accession>A0A8J8NU66</accession>
<feature type="transmembrane region" description="Helical" evidence="9">
    <location>
        <begin position="308"/>
        <end position="328"/>
    </location>
</feature>
<organism evidence="11 12">
    <name type="scientific">Halteria grandinella</name>
    <dbReference type="NCBI Taxonomy" id="5974"/>
    <lineage>
        <taxon>Eukaryota</taxon>
        <taxon>Sar</taxon>
        <taxon>Alveolata</taxon>
        <taxon>Ciliophora</taxon>
        <taxon>Intramacronucleata</taxon>
        <taxon>Spirotrichea</taxon>
        <taxon>Stichotrichia</taxon>
        <taxon>Sporadotrichida</taxon>
        <taxon>Halteriidae</taxon>
        <taxon>Halteria</taxon>
    </lineage>
</organism>
<feature type="transmembrane region" description="Helical" evidence="9">
    <location>
        <begin position="398"/>
        <end position="415"/>
    </location>
</feature>
<dbReference type="PANTHER" id="PTHR11730:SF6">
    <property type="entry name" value="AMMONIUM TRANSPORTER"/>
    <property type="match status" value="1"/>
</dbReference>
<feature type="transmembrane region" description="Helical" evidence="9">
    <location>
        <begin position="366"/>
        <end position="386"/>
    </location>
</feature>
<dbReference type="InterPro" id="IPR018047">
    <property type="entry name" value="Ammonium_transpt_CS"/>
</dbReference>
<evidence type="ECO:0000256" key="4">
    <source>
        <dbReference type="ARBA" id="ARBA00022692"/>
    </source>
</evidence>
<evidence type="ECO:0000259" key="10">
    <source>
        <dbReference type="Pfam" id="PF00909"/>
    </source>
</evidence>
<feature type="domain" description="Ammonium transporter AmtB-like" evidence="10">
    <location>
        <begin position="47"/>
        <end position="233"/>
    </location>
</feature>
<evidence type="ECO:0000256" key="9">
    <source>
        <dbReference type="SAM" id="Phobius"/>
    </source>
</evidence>
<dbReference type="Gene3D" id="1.10.3430.10">
    <property type="entry name" value="Ammonium transporter AmtB like domains"/>
    <property type="match status" value="1"/>
</dbReference>
<sequence>MRELNTDPVENSTVSDAINNILNSGLTGIQGAYSSAVPSTNQGINSVWILASAGFIFLMQAGFALIEGGAVSKKNRNSMLIKNLYNVAITGVAFWLAGYGLAFGGADYFVGQDRKTFASYGFEQVEFDHYVHWVIQFAYATVVVSSFQGALAERTQLFSYLVISAILAGFVYPIILAWTWGNGWLADKGFHDFAGSGIVHLVGGTAAFWGAWIVGERRALARQREGQFHRHEVDVKSREVQAELDDLHVDFSKIAKKHFKGNESEMQRNNNTFIVIGTLLVWASYIFFTGGRTLTQFTARSASSGKIIQNMFISSSFSALLSVLLKRLGFDPCESRSTKFDALTLCNGALIGMVSISGVADSCENWAAVLIGGISAFWYVGLALILDFYRIDDPLEAVPVHLGGGVWGLFAAGFFNNFHGVLFEHSLKQGQFMAYQIVGIAVIFAFVSAVVAPAFIILSKTDALRADKAIEEIGFDVAELGQPGVSEDFIEAVRERIEAKEAQERKRQEFTDDEHNKVAHKPKPY</sequence>
<name>A0A8J8NU66_HALGN</name>
<keyword evidence="4 9" id="KW-0812">Transmembrane</keyword>
<evidence type="ECO:0000256" key="7">
    <source>
        <dbReference type="ARBA" id="ARBA00023177"/>
    </source>
</evidence>
<comment type="subcellular location">
    <subcellularLocation>
        <location evidence="1">Membrane</location>
        <topology evidence="1">Multi-pass membrane protein</topology>
    </subcellularLocation>
</comment>
<keyword evidence="6 9" id="KW-0472">Membrane</keyword>
<feature type="transmembrane region" description="Helical" evidence="9">
    <location>
        <begin position="435"/>
        <end position="458"/>
    </location>
</feature>
<comment type="caution">
    <text evidence="11">The sequence shown here is derived from an EMBL/GenBank/DDBJ whole genome shotgun (WGS) entry which is preliminary data.</text>
</comment>
<evidence type="ECO:0000256" key="6">
    <source>
        <dbReference type="ARBA" id="ARBA00023136"/>
    </source>
</evidence>
<protein>
    <recommendedName>
        <fullName evidence="10">Ammonium transporter AmtB-like domain-containing protein</fullName>
    </recommendedName>
</protein>
<feature type="transmembrane region" description="Helical" evidence="9">
    <location>
        <begin position="130"/>
        <end position="151"/>
    </location>
</feature>
<feature type="domain" description="Ammonium transporter AmtB-like" evidence="10">
    <location>
        <begin position="258"/>
        <end position="482"/>
    </location>
</feature>
<keyword evidence="5 9" id="KW-1133">Transmembrane helix</keyword>
<dbReference type="GO" id="GO:0005886">
    <property type="term" value="C:plasma membrane"/>
    <property type="evidence" value="ECO:0007669"/>
    <property type="project" value="TreeGrafter"/>
</dbReference>
<proteinExistence type="inferred from homology"/>
<evidence type="ECO:0000256" key="1">
    <source>
        <dbReference type="ARBA" id="ARBA00004141"/>
    </source>
</evidence>
<dbReference type="GO" id="GO:0097272">
    <property type="term" value="P:ammonium homeostasis"/>
    <property type="evidence" value="ECO:0007669"/>
    <property type="project" value="TreeGrafter"/>
</dbReference>
<feature type="transmembrane region" description="Helical" evidence="9">
    <location>
        <begin position="270"/>
        <end position="288"/>
    </location>
</feature>
<dbReference type="EMBL" id="RRYP01007860">
    <property type="protein sequence ID" value="TNV80186.1"/>
    <property type="molecule type" value="Genomic_DNA"/>
</dbReference>
<comment type="similarity">
    <text evidence="2">Belongs to the ammonia transporter channel (TC 1.A.11.2) family.</text>
</comment>
<dbReference type="PANTHER" id="PTHR11730">
    <property type="entry name" value="AMMONIUM TRANSPORTER"/>
    <property type="match status" value="1"/>
</dbReference>
<dbReference type="PROSITE" id="PS01219">
    <property type="entry name" value="AMMONIUM_TRANSP"/>
    <property type="match status" value="1"/>
</dbReference>
<dbReference type="OrthoDB" id="534912at2759"/>
<feature type="transmembrane region" description="Helical" evidence="9">
    <location>
        <begin position="158"/>
        <end position="181"/>
    </location>
</feature>
<feature type="region of interest" description="Disordered" evidence="8">
    <location>
        <begin position="501"/>
        <end position="525"/>
    </location>
</feature>
<feature type="transmembrane region" description="Helical" evidence="9">
    <location>
        <begin position="47"/>
        <end position="66"/>
    </location>
</feature>
<evidence type="ECO:0000256" key="8">
    <source>
        <dbReference type="SAM" id="MobiDB-lite"/>
    </source>
</evidence>
<dbReference type="InterPro" id="IPR029020">
    <property type="entry name" value="Ammonium/urea_transptr"/>
</dbReference>
<evidence type="ECO:0000313" key="12">
    <source>
        <dbReference type="Proteomes" id="UP000785679"/>
    </source>
</evidence>
<dbReference type="SUPFAM" id="SSF111352">
    <property type="entry name" value="Ammonium transporter"/>
    <property type="match status" value="1"/>
</dbReference>
<keyword evidence="12" id="KW-1185">Reference proteome</keyword>
<feature type="compositionally biased region" description="Basic and acidic residues" evidence="8">
    <location>
        <begin position="501"/>
        <end position="517"/>
    </location>
</feature>
<dbReference type="GO" id="GO:0008519">
    <property type="term" value="F:ammonium channel activity"/>
    <property type="evidence" value="ECO:0007669"/>
    <property type="project" value="InterPro"/>
</dbReference>
<evidence type="ECO:0000256" key="3">
    <source>
        <dbReference type="ARBA" id="ARBA00022448"/>
    </source>
</evidence>
<dbReference type="Pfam" id="PF00909">
    <property type="entry name" value="Ammonium_transp"/>
    <property type="match status" value="2"/>
</dbReference>
<reference evidence="11" key="1">
    <citation type="submission" date="2019-06" db="EMBL/GenBank/DDBJ databases">
        <authorList>
            <person name="Zheng W."/>
        </authorList>
    </citation>
    <scope>NUCLEOTIDE SEQUENCE</scope>
    <source>
        <strain evidence="11">QDHG01</strain>
    </source>
</reference>
<gene>
    <name evidence="11" type="ORF">FGO68_gene12698</name>
</gene>